<dbReference type="RefSeq" id="WP_307277530.1">
    <property type="nucleotide sequence ID" value="NZ_JAUSVX010000010.1"/>
</dbReference>
<keyword evidence="8" id="KW-1185">Reference proteome</keyword>
<evidence type="ECO:0000256" key="1">
    <source>
        <dbReference type="ARBA" id="ARBA00010790"/>
    </source>
</evidence>
<feature type="region of interest" description="Disordered" evidence="5">
    <location>
        <begin position="470"/>
        <end position="500"/>
    </location>
</feature>
<dbReference type="Pfam" id="PF00732">
    <property type="entry name" value="GMC_oxred_N"/>
    <property type="match status" value="1"/>
</dbReference>
<organism evidence="7 8">
    <name type="scientific">Labrys wisconsinensis</name>
    <dbReference type="NCBI Taxonomy" id="425677"/>
    <lineage>
        <taxon>Bacteria</taxon>
        <taxon>Pseudomonadati</taxon>
        <taxon>Pseudomonadota</taxon>
        <taxon>Alphaproteobacteria</taxon>
        <taxon>Hyphomicrobiales</taxon>
        <taxon>Xanthobacteraceae</taxon>
        <taxon>Labrys</taxon>
    </lineage>
</organism>
<evidence type="ECO:0000313" key="7">
    <source>
        <dbReference type="EMBL" id="MDQ0471784.1"/>
    </source>
</evidence>
<evidence type="ECO:0000259" key="6">
    <source>
        <dbReference type="PROSITE" id="PS51379"/>
    </source>
</evidence>
<dbReference type="PANTHER" id="PTHR46056:SF12">
    <property type="entry name" value="LONG-CHAIN-ALCOHOL OXIDASE"/>
    <property type="match status" value="1"/>
</dbReference>
<dbReference type="InterPro" id="IPR017896">
    <property type="entry name" value="4Fe4S_Fe-S-bd"/>
</dbReference>
<dbReference type="Pfam" id="PF13450">
    <property type="entry name" value="NAD_binding_8"/>
    <property type="match status" value="1"/>
</dbReference>
<dbReference type="PROSITE" id="PS51379">
    <property type="entry name" value="4FE4S_FER_2"/>
    <property type="match status" value="1"/>
</dbReference>
<evidence type="ECO:0000256" key="2">
    <source>
        <dbReference type="ARBA" id="ARBA00022630"/>
    </source>
</evidence>
<accession>A0ABU0JBY2</accession>
<dbReference type="PANTHER" id="PTHR46056">
    <property type="entry name" value="LONG-CHAIN-ALCOHOL OXIDASE"/>
    <property type="match status" value="1"/>
</dbReference>
<name>A0ABU0JBY2_9HYPH</name>
<dbReference type="InterPro" id="IPR000172">
    <property type="entry name" value="GMC_OxRdtase_N"/>
</dbReference>
<gene>
    <name evidence="7" type="ORF">QO011_004811</name>
</gene>
<dbReference type="SUPFAM" id="SSF51905">
    <property type="entry name" value="FAD/NAD(P)-binding domain"/>
    <property type="match status" value="2"/>
</dbReference>
<keyword evidence="3" id="KW-0274">FAD</keyword>
<comment type="caution">
    <text evidence="7">The sequence shown here is derived from an EMBL/GenBank/DDBJ whole genome shotgun (WGS) entry which is preliminary data.</text>
</comment>
<evidence type="ECO:0000256" key="5">
    <source>
        <dbReference type="SAM" id="MobiDB-lite"/>
    </source>
</evidence>
<feature type="domain" description="4Fe-4S ferredoxin-type" evidence="6">
    <location>
        <begin position="203"/>
        <end position="233"/>
    </location>
</feature>
<evidence type="ECO:0000256" key="4">
    <source>
        <dbReference type="ARBA" id="ARBA00023002"/>
    </source>
</evidence>
<sequence length="545" mass="58142">MNAYDAVIVGAGAGGSIAACVLAEAGKRVLLVERGRRRDYADSGHRDHLRNHRLQRYGFNTGPDIDGNPRLLVDPDGVERLVRPHEDGYGANAAAVGGGTLLYGGLAWRFHPDDFRMASRYGVPAGSSLVDWPFGYDELEPWYDRAEWEIGVAGLGGANPHEGPRSRGYPMPPVQPSASTHVLQRGARALGLSTFPPPLLVNTVPRAGRAACIECGSCVGFPCPSDGKNGTQNTVLPRALATGRCELLTETMVERVTTDGAGRVVGVDLIAPEGTGRRHVAARSVILGAGAIETARLLLLSASDREPGGLGNDSDLVGRNLQGHTYPISFGLFEEEVETARGPGVTIATSDYAHGHDGVIGGAMLADDFVMLPIEFWRTALPPDLPRHGLKAKHFMRDNYRRVTQLRGPVHEIPTPDCRVTLARDLRDRSGLPVARLSGVTHPETRRTAAHIRDKADAWIKASGAVSAWGATPPPRLSAGQHQAGTARMGTDPAHSVTDAHGRVWGHDNLVICDASLHPTNGAFNPVLTVMALAFRNATHLAGLL</sequence>
<dbReference type="Proteomes" id="UP001242480">
    <property type="component" value="Unassembled WGS sequence"/>
</dbReference>
<keyword evidence="4" id="KW-0560">Oxidoreductase</keyword>
<dbReference type="InterPro" id="IPR036188">
    <property type="entry name" value="FAD/NAD-bd_sf"/>
</dbReference>
<evidence type="ECO:0000313" key="8">
    <source>
        <dbReference type="Proteomes" id="UP001242480"/>
    </source>
</evidence>
<protein>
    <submittedName>
        <fullName evidence="7">Choline dehydrogenase-like flavoprotein</fullName>
    </submittedName>
</protein>
<dbReference type="Gene3D" id="3.50.50.60">
    <property type="entry name" value="FAD/NAD(P)-binding domain"/>
    <property type="match status" value="2"/>
</dbReference>
<dbReference type="Pfam" id="PF05199">
    <property type="entry name" value="GMC_oxred_C"/>
    <property type="match status" value="1"/>
</dbReference>
<evidence type="ECO:0000256" key="3">
    <source>
        <dbReference type="ARBA" id="ARBA00022827"/>
    </source>
</evidence>
<reference evidence="7 8" key="1">
    <citation type="submission" date="2023-07" db="EMBL/GenBank/DDBJ databases">
        <title>Genomic Encyclopedia of Type Strains, Phase IV (KMG-IV): sequencing the most valuable type-strain genomes for metagenomic binning, comparative biology and taxonomic classification.</title>
        <authorList>
            <person name="Goeker M."/>
        </authorList>
    </citation>
    <scope>NUCLEOTIDE SEQUENCE [LARGE SCALE GENOMIC DNA]</scope>
    <source>
        <strain evidence="7 8">DSM 19619</strain>
    </source>
</reference>
<keyword evidence="2" id="KW-0285">Flavoprotein</keyword>
<comment type="similarity">
    <text evidence="1">Belongs to the GMC oxidoreductase family.</text>
</comment>
<proteinExistence type="inferred from homology"/>
<dbReference type="EMBL" id="JAUSVX010000010">
    <property type="protein sequence ID" value="MDQ0471784.1"/>
    <property type="molecule type" value="Genomic_DNA"/>
</dbReference>
<dbReference type="InterPro" id="IPR007867">
    <property type="entry name" value="GMC_OxRtase_C"/>
</dbReference>